<dbReference type="AlphaFoldDB" id="A0A366FJF0"/>
<organism evidence="4 5">
    <name type="scientific">Roseiarcus fermentans</name>
    <dbReference type="NCBI Taxonomy" id="1473586"/>
    <lineage>
        <taxon>Bacteria</taxon>
        <taxon>Pseudomonadati</taxon>
        <taxon>Pseudomonadota</taxon>
        <taxon>Alphaproteobacteria</taxon>
        <taxon>Hyphomicrobiales</taxon>
        <taxon>Roseiarcaceae</taxon>
        <taxon>Roseiarcus</taxon>
    </lineage>
</organism>
<proteinExistence type="predicted"/>
<feature type="domain" description="CBS" evidence="3">
    <location>
        <begin position="108"/>
        <end position="168"/>
    </location>
</feature>
<accession>A0A366FJF0</accession>
<gene>
    <name evidence="4" type="ORF">DFR50_110135</name>
</gene>
<comment type="caution">
    <text evidence="4">The sequence shown here is derived from an EMBL/GenBank/DDBJ whole genome shotgun (WGS) entry which is preliminary data.</text>
</comment>
<dbReference type="PANTHER" id="PTHR43080">
    <property type="entry name" value="CBS DOMAIN-CONTAINING PROTEIN CBSX3, MITOCHONDRIAL"/>
    <property type="match status" value="1"/>
</dbReference>
<evidence type="ECO:0000259" key="3">
    <source>
        <dbReference type="PROSITE" id="PS51371"/>
    </source>
</evidence>
<evidence type="ECO:0000313" key="4">
    <source>
        <dbReference type="EMBL" id="RBP14110.1"/>
    </source>
</evidence>
<reference evidence="4 5" key="1">
    <citation type="submission" date="2018-06" db="EMBL/GenBank/DDBJ databases">
        <title>Genomic Encyclopedia of Type Strains, Phase IV (KMG-IV): sequencing the most valuable type-strain genomes for metagenomic binning, comparative biology and taxonomic classification.</title>
        <authorList>
            <person name="Goeker M."/>
        </authorList>
    </citation>
    <scope>NUCLEOTIDE SEQUENCE [LARGE SCALE GENOMIC DNA]</scope>
    <source>
        <strain evidence="4 5">DSM 24875</strain>
    </source>
</reference>
<dbReference type="Gene3D" id="3.10.580.10">
    <property type="entry name" value="CBS-domain"/>
    <property type="match status" value="1"/>
</dbReference>
<sequence length="183" mass="19294">MFGSLRNKRRDRPGVLAARLATAEARHPRAPEPTVATALAALRPLALAAVAEDATVGEALRVMAECDAAAVAVTSAAGVAGVFSERDYARNGATGARAAKDAPVAEAMSRTVAEAAPSDTVRRCLDLIAERGVTHAVALDRGRLVGLLSRADLLAAQVAWHERVFHEIEVDQKLLFLRGTYSC</sequence>
<evidence type="ECO:0000313" key="5">
    <source>
        <dbReference type="Proteomes" id="UP000253529"/>
    </source>
</evidence>
<evidence type="ECO:0000256" key="1">
    <source>
        <dbReference type="ARBA" id="ARBA00023122"/>
    </source>
</evidence>
<dbReference type="OrthoDB" id="9807125at2"/>
<protein>
    <submittedName>
        <fullName evidence="4">CBS domain-containing protein</fullName>
    </submittedName>
</protein>
<dbReference type="Pfam" id="PF00571">
    <property type="entry name" value="CBS"/>
    <property type="match status" value="2"/>
</dbReference>
<dbReference type="RefSeq" id="WP_113889244.1">
    <property type="nucleotide sequence ID" value="NZ_QNRK01000010.1"/>
</dbReference>
<evidence type="ECO:0000256" key="2">
    <source>
        <dbReference type="PROSITE-ProRule" id="PRU00703"/>
    </source>
</evidence>
<dbReference type="EMBL" id="QNRK01000010">
    <property type="protein sequence ID" value="RBP14110.1"/>
    <property type="molecule type" value="Genomic_DNA"/>
</dbReference>
<dbReference type="SMART" id="SM00116">
    <property type="entry name" value="CBS"/>
    <property type="match status" value="2"/>
</dbReference>
<name>A0A366FJF0_9HYPH</name>
<dbReference type="SUPFAM" id="SSF54631">
    <property type="entry name" value="CBS-domain pair"/>
    <property type="match status" value="1"/>
</dbReference>
<dbReference type="PANTHER" id="PTHR43080:SF2">
    <property type="entry name" value="CBS DOMAIN-CONTAINING PROTEIN"/>
    <property type="match status" value="1"/>
</dbReference>
<keyword evidence="5" id="KW-1185">Reference proteome</keyword>
<dbReference type="InterPro" id="IPR000644">
    <property type="entry name" value="CBS_dom"/>
</dbReference>
<dbReference type="PROSITE" id="PS51371">
    <property type="entry name" value="CBS"/>
    <property type="match status" value="1"/>
</dbReference>
<dbReference type="InterPro" id="IPR046342">
    <property type="entry name" value="CBS_dom_sf"/>
</dbReference>
<dbReference type="InterPro" id="IPR051257">
    <property type="entry name" value="Diverse_CBS-Domain"/>
</dbReference>
<keyword evidence="1 2" id="KW-0129">CBS domain</keyword>
<dbReference type="Proteomes" id="UP000253529">
    <property type="component" value="Unassembled WGS sequence"/>
</dbReference>